<dbReference type="EMBL" id="BNJQ01000001">
    <property type="protein sequence ID" value="GHP01416.1"/>
    <property type="molecule type" value="Genomic_DNA"/>
</dbReference>
<keyword evidence="3" id="KW-0805">Transcription regulation</keyword>
<feature type="domain" description="Transcription initiation factor IIA gamma subunit C-terminal" evidence="7">
    <location>
        <begin position="79"/>
        <end position="126"/>
    </location>
</feature>
<dbReference type="PANTHER" id="PTHR10966">
    <property type="entry name" value="TRANSCRIPTION INITIATION FACTOR IIA SUBUNIT 2"/>
    <property type="match status" value="1"/>
</dbReference>
<evidence type="ECO:0000259" key="7">
    <source>
        <dbReference type="Pfam" id="PF02751"/>
    </source>
</evidence>
<evidence type="ECO:0000256" key="1">
    <source>
        <dbReference type="ARBA" id="ARBA00004123"/>
    </source>
</evidence>
<comment type="similarity">
    <text evidence="2">Belongs to the TFIIA subunit 2 family.</text>
</comment>
<dbReference type="Gene3D" id="1.10.287.190">
    <property type="entry name" value="Transcription factor IIA gamma subunit, alpha-helical domain"/>
    <property type="match status" value="1"/>
</dbReference>
<dbReference type="Pfam" id="PF02268">
    <property type="entry name" value="TFIIA_gamma_N"/>
    <property type="match status" value="1"/>
</dbReference>
<evidence type="ECO:0000313" key="9">
    <source>
        <dbReference type="Proteomes" id="UP000660262"/>
    </source>
</evidence>
<dbReference type="InterPro" id="IPR009083">
    <property type="entry name" value="TFIIA_a-hlx"/>
</dbReference>
<gene>
    <name evidence="8" type="ORF">PPROV_000017200</name>
</gene>
<evidence type="ECO:0000313" key="8">
    <source>
        <dbReference type="EMBL" id="GHP01416.1"/>
    </source>
</evidence>
<reference evidence="8" key="1">
    <citation type="submission" date="2020-10" db="EMBL/GenBank/DDBJ databases">
        <title>Unveiling of a novel bifunctional photoreceptor, Dualchrome1, isolated from a cosmopolitan green alga.</title>
        <authorList>
            <person name="Suzuki S."/>
            <person name="Kawachi M."/>
        </authorList>
    </citation>
    <scope>NUCLEOTIDE SEQUENCE</scope>
    <source>
        <strain evidence="8">NIES 2893</strain>
    </source>
</reference>
<evidence type="ECO:0000256" key="4">
    <source>
        <dbReference type="ARBA" id="ARBA00023163"/>
    </source>
</evidence>
<feature type="domain" description="Transcription initiation factor IIA gamma subunit N-terminal" evidence="6">
    <location>
        <begin position="24"/>
        <end position="69"/>
    </location>
</feature>
<protein>
    <recommendedName>
        <fullName evidence="10">Transcription initiation factor IIA subunit 2</fullName>
    </recommendedName>
</protein>
<dbReference type="Pfam" id="PF02751">
    <property type="entry name" value="TFIIA_gamma_C"/>
    <property type="match status" value="1"/>
</dbReference>
<dbReference type="AlphaFoldDB" id="A0A830H2R1"/>
<proteinExistence type="inferred from homology"/>
<organism evidence="8 9">
    <name type="scientific">Pycnococcus provasolii</name>
    <dbReference type="NCBI Taxonomy" id="41880"/>
    <lineage>
        <taxon>Eukaryota</taxon>
        <taxon>Viridiplantae</taxon>
        <taxon>Chlorophyta</taxon>
        <taxon>Pseudoscourfieldiophyceae</taxon>
        <taxon>Pseudoscourfieldiales</taxon>
        <taxon>Pycnococcaceae</taxon>
        <taxon>Pycnococcus</taxon>
    </lineage>
</organism>
<dbReference type="Proteomes" id="UP000660262">
    <property type="component" value="Unassembled WGS sequence"/>
</dbReference>
<comment type="caution">
    <text evidence="8">The sequence shown here is derived from an EMBL/GenBank/DDBJ whole genome shotgun (WGS) entry which is preliminary data.</text>
</comment>
<dbReference type="InterPro" id="IPR009088">
    <property type="entry name" value="TFIIA_b-brl"/>
</dbReference>
<dbReference type="OrthoDB" id="586585at2759"/>
<dbReference type="GO" id="GO:0005672">
    <property type="term" value="C:transcription factor TFIIA complex"/>
    <property type="evidence" value="ECO:0007669"/>
    <property type="project" value="InterPro"/>
</dbReference>
<name>A0A830H2R1_9CHLO</name>
<evidence type="ECO:0000259" key="6">
    <source>
        <dbReference type="Pfam" id="PF02268"/>
    </source>
</evidence>
<keyword evidence="9" id="KW-1185">Reference proteome</keyword>
<evidence type="ECO:0000256" key="2">
    <source>
        <dbReference type="ARBA" id="ARBA00007675"/>
    </source>
</evidence>
<dbReference type="InterPro" id="IPR015871">
    <property type="entry name" value="TFIIA_gsu_C"/>
</dbReference>
<keyword evidence="4" id="KW-0804">Transcription</keyword>
<comment type="subcellular location">
    <subcellularLocation>
        <location evidence="1">Nucleus</location>
    </subcellularLocation>
</comment>
<accession>A0A830H2R1</accession>
<dbReference type="InterPro" id="IPR003194">
    <property type="entry name" value="TFIIA_gsu"/>
</dbReference>
<evidence type="ECO:0000256" key="5">
    <source>
        <dbReference type="ARBA" id="ARBA00023242"/>
    </source>
</evidence>
<dbReference type="CDD" id="cd10014">
    <property type="entry name" value="TFIIA_gamma_C"/>
    <property type="match status" value="1"/>
</dbReference>
<sequence length="133" mass="13954">MPAAGAAGGQPSQSAGGQPPAAMSLYINTRIGAALIEALDELVMSKQIINKSLAVKVSQQFETSMHATLPTENAKVDIKGNLLLYNFVDGVWKGVVDDARVTITGCPNGVGTEHATVDRVKIVAMDTKLFKDG</sequence>
<dbReference type="SUPFAM" id="SSF50784">
    <property type="entry name" value="Transcription factor IIA (TFIIA), beta-barrel domain"/>
    <property type="match status" value="1"/>
</dbReference>
<dbReference type="InterPro" id="IPR015872">
    <property type="entry name" value="TFIIA_gsu_N"/>
</dbReference>
<evidence type="ECO:0000256" key="3">
    <source>
        <dbReference type="ARBA" id="ARBA00023015"/>
    </source>
</evidence>
<evidence type="ECO:0008006" key="10">
    <source>
        <dbReference type="Google" id="ProtNLM"/>
    </source>
</evidence>
<dbReference type="Gene3D" id="2.30.18.10">
    <property type="entry name" value="Transcription factor IIA (TFIIA), beta-barrel domain"/>
    <property type="match status" value="1"/>
</dbReference>
<keyword evidence="5" id="KW-0539">Nucleus</keyword>
<dbReference type="SUPFAM" id="SSF47396">
    <property type="entry name" value="Transcription factor IIA (TFIIA), alpha-helical domain"/>
    <property type="match status" value="1"/>
</dbReference>
<dbReference type="GO" id="GO:0006367">
    <property type="term" value="P:transcription initiation at RNA polymerase II promoter"/>
    <property type="evidence" value="ECO:0007669"/>
    <property type="project" value="InterPro"/>
</dbReference>